<evidence type="ECO:0008006" key="4">
    <source>
        <dbReference type="Google" id="ProtNLM"/>
    </source>
</evidence>
<dbReference type="SUPFAM" id="SSF103473">
    <property type="entry name" value="MFS general substrate transporter"/>
    <property type="match status" value="1"/>
</dbReference>
<gene>
    <name evidence="2" type="ORF">J0911_09235</name>
</gene>
<evidence type="ECO:0000256" key="1">
    <source>
        <dbReference type="SAM" id="Phobius"/>
    </source>
</evidence>
<evidence type="ECO:0000313" key="3">
    <source>
        <dbReference type="Proteomes" id="UP000664617"/>
    </source>
</evidence>
<reference evidence="3" key="2">
    <citation type="submission" date="2023-07" db="EMBL/GenBank/DDBJ databases">
        <title>Myceligenerans salitolerans sp. nov., a halotolerant actinomycete isolated from a salt lake in Xinjiang, China.</title>
        <authorList>
            <person name="Guan T."/>
        </authorList>
    </citation>
    <scope>NUCLEOTIDE SEQUENCE [LARGE SCALE GENOMIC DNA]</scope>
    <source>
        <strain evidence="3">XHU 5031</strain>
    </source>
</reference>
<comment type="caution">
    <text evidence="2">The sequence shown here is derived from an EMBL/GenBank/DDBJ whole genome shotgun (WGS) entry which is preliminary data.</text>
</comment>
<feature type="transmembrane region" description="Helical" evidence="1">
    <location>
        <begin position="60"/>
        <end position="81"/>
    </location>
</feature>
<organism evidence="2 3">
    <name type="scientific">Myceligenerans salitolerans</name>
    <dbReference type="NCBI Taxonomy" id="1230528"/>
    <lineage>
        <taxon>Bacteria</taxon>
        <taxon>Bacillati</taxon>
        <taxon>Actinomycetota</taxon>
        <taxon>Actinomycetes</taxon>
        <taxon>Micrococcales</taxon>
        <taxon>Promicromonosporaceae</taxon>
        <taxon>Myceligenerans</taxon>
    </lineage>
</organism>
<keyword evidence="1" id="KW-1133">Transmembrane helix</keyword>
<evidence type="ECO:0000313" key="2">
    <source>
        <dbReference type="EMBL" id="MBO0609214.1"/>
    </source>
</evidence>
<accession>A0ABS3I887</accession>
<reference evidence="2 3" key="1">
    <citation type="submission" date="2021-03" db="EMBL/GenBank/DDBJ databases">
        <authorList>
            <person name="Xin L."/>
        </authorList>
    </citation>
    <scope>NUCLEOTIDE SEQUENCE [LARGE SCALE GENOMIC DNA]</scope>
    <source>
        <strain evidence="2 3">XHU 5031</strain>
    </source>
</reference>
<sequence>MDLEAFSTEVLGGLAGGLLAAFAGALLFRFGRRVVWLILGASVVVSVALGVMAFQTRDNGYTVAAALVLLGGLIGGATVLLRPDAGEADRPSSRARRSRR</sequence>
<protein>
    <recommendedName>
        <fullName evidence="4">Major facilitator superfamily (MFS) profile domain-containing protein</fullName>
    </recommendedName>
</protein>
<keyword evidence="1" id="KW-0472">Membrane</keyword>
<dbReference type="Proteomes" id="UP000664617">
    <property type="component" value="Unassembled WGS sequence"/>
</dbReference>
<name>A0ABS3I887_9MICO</name>
<feature type="transmembrane region" description="Helical" evidence="1">
    <location>
        <begin position="34"/>
        <end position="54"/>
    </location>
</feature>
<proteinExistence type="predicted"/>
<dbReference type="InterPro" id="IPR036259">
    <property type="entry name" value="MFS_trans_sf"/>
</dbReference>
<feature type="transmembrane region" description="Helical" evidence="1">
    <location>
        <begin position="6"/>
        <end position="27"/>
    </location>
</feature>
<keyword evidence="1" id="KW-0812">Transmembrane</keyword>
<keyword evidence="3" id="KW-1185">Reference proteome</keyword>
<dbReference type="RefSeq" id="WP_207275181.1">
    <property type="nucleotide sequence ID" value="NZ_JAFMPK010000038.1"/>
</dbReference>
<dbReference type="EMBL" id="JAFMPK010000038">
    <property type="protein sequence ID" value="MBO0609214.1"/>
    <property type="molecule type" value="Genomic_DNA"/>
</dbReference>